<dbReference type="OrthoDB" id="286301at2759"/>
<protein>
    <recommendedName>
        <fullName evidence="2">FAS1 domain-containing protein</fullName>
    </recommendedName>
</protein>
<sequence length="231" mass="25001">MIAKRLFAALVGLSAVMAATVPQRPPTFNLPTISLANFTHVPGANGSLSYKNNSAANQYLSVEQVLRNVDEFSTFSKLADNLLGVPWGAHNSTPLTIFVPINAAFGTTAKPWLTVDTGSRNETLNAASFASYHFIANKAYNIGRFARNTVNAVRSVLVNPALDPRLVVYSTGTETTVNCAKIYAQPIVAPDGIIYAIEKLINPWTDEKQISKLIADGKYVACSDLNLRRQA</sequence>
<keyword evidence="1" id="KW-0732">Signal</keyword>
<evidence type="ECO:0000313" key="3">
    <source>
        <dbReference type="EMBL" id="RKP09767.1"/>
    </source>
</evidence>
<feature type="domain" description="FAS1" evidence="2">
    <location>
        <begin position="59"/>
        <end position="201"/>
    </location>
</feature>
<dbReference type="EMBL" id="KZ992490">
    <property type="protein sequence ID" value="RKP09767.1"/>
    <property type="molecule type" value="Genomic_DNA"/>
</dbReference>
<dbReference type="Proteomes" id="UP000271241">
    <property type="component" value="Unassembled WGS sequence"/>
</dbReference>
<evidence type="ECO:0000259" key="2">
    <source>
        <dbReference type="PROSITE" id="PS50213"/>
    </source>
</evidence>
<dbReference type="Gene3D" id="2.30.180.10">
    <property type="entry name" value="FAS1 domain"/>
    <property type="match status" value="1"/>
</dbReference>
<proteinExistence type="predicted"/>
<dbReference type="InterPro" id="IPR036378">
    <property type="entry name" value="FAS1_dom_sf"/>
</dbReference>
<dbReference type="Pfam" id="PF02469">
    <property type="entry name" value="Fasciclin"/>
    <property type="match status" value="1"/>
</dbReference>
<evidence type="ECO:0000256" key="1">
    <source>
        <dbReference type="SAM" id="SignalP"/>
    </source>
</evidence>
<keyword evidence="4" id="KW-1185">Reference proteome</keyword>
<accession>A0A4P9XU77</accession>
<dbReference type="PROSITE" id="PS50213">
    <property type="entry name" value="FAS1"/>
    <property type="match status" value="1"/>
</dbReference>
<feature type="signal peptide" evidence="1">
    <location>
        <begin position="1"/>
        <end position="18"/>
    </location>
</feature>
<evidence type="ECO:0000313" key="4">
    <source>
        <dbReference type="Proteomes" id="UP000271241"/>
    </source>
</evidence>
<organism evidence="3 4">
    <name type="scientific">Thamnocephalis sphaerospora</name>
    <dbReference type="NCBI Taxonomy" id="78915"/>
    <lineage>
        <taxon>Eukaryota</taxon>
        <taxon>Fungi</taxon>
        <taxon>Fungi incertae sedis</taxon>
        <taxon>Zoopagomycota</taxon>
        <taxon>Zoopagomycotina</taxon>
        <taxon>Zoopagomycetes</taxon>
        <taxon>Zoopagales</taxon>
        <taxon>Sigmoideomycetaceae</taxon>
        <taxon>Thamnocephalis</taxon>
    </lineage>
</organism>
<reference evidence="4" key="1">
    <citation type="journal article" date="2018" name="Nat. Microbiol.">
        <title>Leveraging single-cell genomics to expand the fungal tree of life.</title>
        <authorList>
            <person name="Ahrendt S.R."/>
            <person name="Quandt C.A."/>
            <person name="Ciobanu D."/>
            <person name="Clum A."/>
            <person name="Salamov A."/>
            <person name="Andreopoulos B."/>
            <person name="Cheng J.F."/>
            <person name="Woyke T."/>
            <person name="Pelin A."/>
            <person name="Henrissat B."/>
            <person name="Reynolds N.K."/>
            <person name="Benny G.L."/>
            <person name="Smith M.E."/>
            <person name="James T.Y."/>
            <person name="Grigoriev I.V."/>
        </authorList>
    </citation>
    <scope>NUCLEOTIDE SEQUENCE [LARGE SCALE GENOMIC DNA]</scope>
    <source>
        <strain evidence="4">RSA 1356</strain>
    </source>
</reference>
<feature type="chain" id="PRO_5020867420" description="FAS1 domain-containing protein" evidence="1">
    <location>
        <begin position="19"/>
        <end position="231"/>
    </location>
</feature>
<name>A0A4P9XU77_9FUNG</name>
<dbReference type="SMART" id="SM00554">
    <property type="entry name" value="FAS1"/>
    <property type="match status" value="1"/>
</dbReference>
<gene>
    <name evidence="3" type="ORF">THASP1DRAFT_22441</name>
</gene>
<dbReference type="InterPro" id="IPR000782">
    <property type="entry name" value="FAS1_domain"/>
</dbReference>
<dbReference type="SUPFAM" id="SSF82153">
    <property type="entry name" value="FAS1 domain"/>
    <property type="match status" value="1"/>
</dbReference>
<dbReference type="AlphaFoldDB" id="A0A4P9XU77"/>